<protein>
    <submittedName>
        <fullName evidence="3">AbrB/MazE/SpoVT family DNA-binding domain-containing protein</fullName>
    </submittedName>
</protein>
<dbReference type="Pfam" id="PF04014">
    <property type="entry name" value="MazE_antitoxin"/>
    <property type="match status" value="1"/>
</dbReference>
<dbReference type="GO" id="GO:0003677">
    <property type="term" value="F:DNA binding"/>
    <property type="evidence" value="ECO:0007669"/>
    <property type="project" value="UniProtKB-UniRule"/>
</dbReference>
<accession>A0A8J7JCS4</accession>
<dbReference type="Proteomes" id="UP000636888">
    <property type="component" value="Unassembled WGS sequence"/>
</dbReference>
<feature type="domain" description="SpoVT-AbrB" evidence="2">
    <location>
        <begin position="1"/>
        <end position="45"/>
    </location>
</feature>
<evidence type="ECO:0000313" key="4">
    <source>
        <dbReference type="Proteomes" id="UP000636888"/>
    </source>
</evidence>
<dbReference type="RefSeq" id="WP_199383597.1">
    <property type="nucleotide sequence ID" value="NZ_JAEMHM010000006.1"/>
</dbReference>
<dbReference type="Gene3D" id="2.10.260.10">
    <property type="match status" value="1"/>
</dbReference>
<dbReference type="NCBIfam" id="TIGR01439">
    <property type="entry name" value="lp_hng_hel_AbrB"/>
    <property type="match status" value="1"/>
</dbReference>
<keyword evidence="4" id="KW-1185">Reference proteome</keyword>
<name>A0A8J7JCS4_9BACT</name>
<dbReference type="AlphaFoldDB" id="A0A8J7JCS4"/>
<evidence type="ECO:0000259" key="2">
    <source>
        <dbReference type="PROSITE" id="PS51740"/>
    </source>
</evidence>
<keyword evidence="1 3" id="KW-0238">DNA-binding</keyword>
<evidence type="ECO:0000256" key="1">
    <source>
        <dbReference type="PROSITE-ProRule" id="PRU01076"/>
    </source>
</evidence>
<dbReference type="SMART" id="SM00966">
    <property type="entry name" value="SpoVT_AbrB"/>
    <property type="match status" value="1"/>
</dbReference>
<evidence type="ECO:0000313" key="3">
    <source>
        <dbReference type="EMBL" id="MBJ6724703.1"/>
    </source>
</evidence>
<dbReference type="SUPFAM" id="SSF89447">
    <property type="entry name" value="AbrB/MazE/MraZ-like"/>
    <property type="match status" value="1"/>
</dbReference>
<dbReference type="PROSITE" id="PS51740">
    <property type="entry name" value="SPOVT_ABRB"/>
    <property type="match status" value="1"/>
</dbReference>
<proteinExistence type="predicted"/>
<gene>
    <name evidence="3" type="ORF">JFN93_08300</name>
</gene>
<dbReference type="InterPro" id="IPR037914">
    <property type="entry name" value="SpoVT-AbrB_sf"/>
</dbReference>
<sequence length="87" mass="9677">METRLSSKGQIVIPRRIRQNHGWEPGVAFTIVEDGDSLILRPLVAKKGVDLSEVVGCAGYRGEKKSLAEMDAGVLEEARRQAEKWSR</sequence>
<reference evidence="3" key="1">
    <citation type="submission" date="2020-12" db="EMBL/GenBank/DDBJ databases">
        <title>Geomonas sp. Red875, isolated from river sediment.</title>
        <authorList>
            <person name="Xu Z."/>
            <person name="Zhang Z."/>
            <person name="Masuda Y."/>
            <person name="Itoh H."/>
            <person name="Senoo K."/>
        </authorList>
    </citation>
    <scope>NUCLEOTIDE SEQUENCE</scope>
    <source>
        <strain evidence="3">Red875</strain>
    </source>
</reference>
<dbReference type="EMBL" id="JAEMHM010000006">
    <property type="protein sequence ID" value="MBJ6724703.1"/>
    <property type="molecule type" value="Genomic_DNA"/>
</dbReference>
<dbReference type="InterPro" id="IPR007159">
    <property type="entry name" value="SpoVT-AbrB_dom"/>
</dbReference>
<comment type="caution">
    <text evidence="3">The sequence shown here is derived from an EMBL/GenBank/DDBJ whole genome shotgun (WGS) entry which is preliminary data.</text>
</comment>
<organism evidence="3 4">
    <name type="scientific">Geomesophilobacter sediminis</name>
    <dbReference type="NCBI Taxonomy" id="2798584"/>
    <lineage>
        <taxon>Bacteria</taxon>
        <taxon>Pseudomonadati</taxon>
        <taxon>Thermodesulfobacteriota</taxon>
        <taxon>Desulfuromonadia</taxon>
        <taxon>Geobacterales</taxon>
        <taxon>Geobacteraceae</taxon>
        <taxon>Geomesophilobacter</taxon>
    </lineage>
</organism>